<feature type="domain" description="Integrase zinc-binding" evidence="1">
    <location>
        <begin position="444"/>
        <end position="495"/>
    </location>
</feature>
<proteinExistence type="predicted"/>
<evidence type="ECO:0000259" key="1">
    <source>
        <dbReference type="Pfam" id="PF17921"/>
    </source>
</evidence>
<protein>
    <recommendedName>
        <fullName evidence="1">Integrase zinc-binding domain-containing protein</fullName>
    </recommendedName>
</protein>
<dbReference type="OMA" id="HHERDAS"/>
<dbReference type="EMBL" id="AYRZ02000002">
    <property type="protein sequence ID" value="PHT91080.1"/>
    <property type="molecule type" value="Genomic_DNA"/>
</dbReference>
<name>A0A2G3AA45_CAPAN</name>
<gene>
    <name evidence="2" type="ORF">T459_06193</name>
</gene>
<reference evidence="2 3" key="2">
    <citation type="journal article" date="2017" name="Genome Biol.">
        <title>New reference genome sequences of hot pepper reveal the massive evolution of plant disease-resistance genes by retroduplication.</title>
        <authorList>
            <person name="Kim S."/>
            <person name="Park J."/>
            <person name="Yeom S.I."/>
            <person name="Kim Y.M."/>
            <person name="Seo E."/>
            <person name="Kim K.T."/>
            <person name="Kim M.S."/>
            <person name="Lee J.M."/>
            <person name="Cheong K."/>
            <person name="Shin H.S."/>
            <person name="Kim S.B."/>
            <person name="Han K."/>
            <person name="Lee J."/>
            <person name="Park M."/>
            <person name="Lee H.A."/>
            <person name="Lee H.Y."/>
            <person name="Lee Y."/>
            <person name="Oh S."/>
            <person name="Lee J.H."/>
            <person name="Choi E."/>
            <person name="Choi E."/>
            <person name="Lee S.E."/>
            <person name="Jeon J."/>
            <person name="Kim H."/>
            <person name="Choi G."/>
            <person name="Song H."/>
            <person name="Lee J."/>
            <person name="Lee S.C."/>
            <person name="Kwon J.K."/>
            <person name="Lee H.Y."/>
            <person name="Koo N."/>
            <person name="Hong Y."/>
            <person name="Kim R.W."/>
            <person name="Kang W.H."/>
            <person name="Huh J.H."/>
            <person name="Kang B.C."/>
            <person name="Yang T.J."/>
            <person name="Lee Y.H."/>
            <person name="Bennetzen J.L."/>
            <person name="Choi D."/>
        </authorList>
    </citation>
    <scope>NUCLEOTIDE SEQUENCE [LARGE SCALE GENOMIC DNA]</scope>
    <source>
        <strain evidence="3">cv. CM334</strain>
    </source>
</reference>
<dbReference type="Proteomes" id="UP000222542">
    <property type="component" value="Unassembled WGS sequence"/>
</dbReference>
<dbReference type="Pfam" id="PF17921">
    <property type="entry name" value="Integrase_H2C2"/>
    <property type="match status" value="1"/>
</dbReference>
<dbReference type="InterPro" id="IPR041588">
    <property type="entry name" value="Integrase_H2C2"/>
</dbReference>
<dbReference type="PANTHER" id="PTHR37984:SF5">
    <property type="entry name" value="PROTEIN NYNRIN-LIKE"/>
    <property type="match status" value="1"/>
</dbReference>
<comment type="caution">
    <text evidence="2">The sequence shown here is derived from an EMBL/GenBank/DDBJ whole genome shotgun (WGS) entry which is preliminary data.</text>
</comment>
<dbReference type="InterPro" id="IPR050951">
    <property type="entry name" value="Retrovirus_Pol_polyprotein"/>
</dbReference>
<dbReference type="Gramene" id="PHT91080">
    <property type="protein sequence ID" value="PHT91080"/>
    <property type="gene ID" value="T459_06193"/>
</dbReference>
<dbReference type="AlphaFoldDB" id="A0A2G3AA45"/>
<evidence type="ECO:0000313" key="3">
    <source>
        <dbReference type="Proteomes" id="UP000222542"/>
    </source>
</evidence>
<reference evidence="2 3" key="1">
    <citation type="journal article" date="2014" name="Nat. Genet.">
        <title>Genome sequence of the hot pepper provides insights into the evolution of pungency in Capsicum species.</title>
        <authorList>
            <person name="Kim S."/>
            <person name="Park M."/>
            <person name="Yeom S.I."/>
            <person name="Kim Y.M."/>
            <person name="Lee J.M."/>
            <person name="Lee H.A."/>
            <person name="Seo E."/>
            <person name="Choi J."/>
            <person name="Cheong K."/>
            <person name="Kim K.T."/>
            <person name="Jung K."/>
            <person name="Lee G.W."/>
            <person name="Oh S.K."/>
            <person name="Bae C."/>
            <person name="Kim S.B."/>
            <person name="Lee H.Y."/>
            <person name="Kim S.Y."/>
            <person name="Kim M.S."/>
            <person name="Kang B.C."/>
            <person name="Jo Y.D."/>
            <person name="Yang H.B."/>
            <person name="Jeong H.J."/>
            <person name="Kang W.H."/>
            <person name="Kwon J.K."/>
            <person name="Shin C."/>
            <person name="Lim J.Y."/>
            <person name="Park J.H."/>
            <person name="Huh J.H."/>
            <person name="Kim J.S."/>
            <person name="Kim B.D."/>
            <person name="Cohen O."/>
            <person name="Paran I."/>
            <person name="Suh M.C."/>
            <person name="Lee S.B."/>
            <person name="Kim Y.K."/>
            <person name="Shin Y."/>
            <person name="Noh S.J."/>
            <person name="Park J."/>
            <person name="Seo Y.S."/>
            <person name="Kwon S.Y."/>
            <person name="Kim H.A."/>
            <person name="Park J.M."/>
            <person name="Kim H.J."/>
            <person name="Choi S.B."/>
            <person name="Bosland P.W."/>
            <person name="Reeves G."/>
            <person name="Jo S.H."/>
            <person name="Lee B.W."/>
            <person name="Cho H.T."/>
            <person name="Choi H.S."/>
            <person name="Lee M.S."/>
            <person name="Yu Y."/>
            <person name="Do Choi Y."/>
            <person name="Park B.S."/>
            <person name="van Deynze A."/>
            <person name="Ashrafi H."/>
            <person name="Hill T."/>
            <person name="Kim W.T."/>
            <person name="Pai H.S."/>
            <person name="Ahn H.K."/>
            <person name="Yeam I."/>
            <person name="Giovannoni J.J."/>
            <person name="Rose J.K."/>
            <person name="Sorensen I."/>
            <person name="Lee S.J."/>
            <person name="Kim R.W."/>
            <person name="Choi I.Y."/>
            <person name="Choi B.S."/>
            <person name="Lim J.S."/>
            <person name="Lee Y.H."/>
            <person name="Choi D."/>
        </authorList>
    </citation>
    <scope>NUCLEOTIDE SEQUENCE [LARGE SCALE GENOMIC DNA]</scope>
    <source>
        <strain evidence="3">cv. CM334</strain>
    </source>
</reference>
<sequence>MQSKHEGLQTLLQQAQVANEAQIVEAVAQSESRMVAQLEQFESRMVSQLEQLLLQLQEFIVGFSKNQGRDSEAGVSSNIGKQPYKLENKSNQLTGNNLVPRYTKLDFPTFDGSEDPLTWLHRCEKFFSNQRTNEDDKVWPPLGSNSLGNLVNLKQKGSVEEYQHQFQELLAMASKLVHAMNLARAFEKKQKVIRVTSSRKKNWQGTKGYLNIVATSTVASPKSSNTLSGISELKFVSSSAPFTKKLTKVEMAKRRAKGLCYNCDELYSIGHQCKKLFLLEVVDPDDENPDQKDMQEPEISLHPITGQKSAKTMQLRALMKGQALLSLVDLGNTHNFISCTAAQRLGMQVPPVPMFQLLMKKTTGHLNKVVDALSRRLTTEELVYAISHPPVLLLDKIRQGVSNNASLKELVQQVLHHERDASWSIKDDLLLYKSRIYLLPSSYLISTILSGYHDNSHEGVQKTLHRIRQNFYSKGMKSVIEDYVVACPVYQRNKAEHLSPARLLQPLALPEQVWADIGMILEWTLLMAYQRHGAKQYCLW</sequence>
<accession>A0A2G3AA45</accession>
<dbReference type="PANTHER" id="PTHR37984">
    <property type="entry name" value="PROTEIN CBG26694"/>
    <property type="match status" value="1"/>
</dbReference>
<organism evidence="2 3">
    <name type="scientific">Capsicum annuum</name>
    <name type="common">Capsicum pepper</name>
    <dbReference type="NCBI Taxonomy" id="4072"/>
    <lineage>
        <taxon>Eukaryota</taxon>
        <taxon>Viridiplantae</taxon>
        <taxon>Streptophyta</taxon>
        <taxon>Embryophyta</taxon>
        <taxon>Tracheophyta</taxon>
        <taxon>Spermatophyta</taxon>
        <taxon>Magnoliopsida</taxon>
        <taxon>eudicotyledons</taxon>
        <taxon>Gunneridae</taxon>
        <taxon>Pentapetalae</taxon>
        <taxon>asterids</taxon>
        <taxon>lamiids</taxon>
        <taxon>Solanales</taxon>
        <taxon>Solanaceae</taxon>
        <taxon>Solanoideae</taxon>
        <taxon>Capsiceae</taxon>
        <taxon>Capsicum</taxon>
    </lineage>
</organism>
<dbReference type="Gene3D" id="1.10.340.70">
    <property type="match status" value="1"/>
</dbReference>
<keyword evidence="3" id="KW-1185">Reference proteome</keyword>
<evidence type="ECO:0000313" key="2">
    <source>
        <dbReference type="EMBL" id="PHT91080.1"/>
    </source>
</evidence>